<comment type="caution">
    <text evidence="2">The sequence shown here is derived from an EMBL/GenBank/DDBJ whole genome shotgun (WGS) entry which is preliminary data.</text>
</comment>
<evidence type="ECO:0000313" key="3">
    <source>
        <dbReference type="Proteomes" id="UP001341840"/>
    </source>
</evidence>
<keyword evidence="1" id="KW-0812">Transmembrane</keyword>
<dbReference type="EMBL" id="JASCZI010181581">
    <property type="protein sequence ID" value="MED6184690.1"/>
    <property type="molecule type" value="Genomic_DNA"/>
</dbReference>
<feature type="transmembrane region" description="Helical" evidence="1">
    <location>
        <begin position="97"/>
        <end position="114"/>
    </location>
</feature>
<protein>
    <submittedName>
        <fullName evidence="2">Uncharacterized protein</fullName>
    </submittedName>
</protein>
<dbReference type="Proteomes" id="UP001341840">
    <property type="component" value="Unassembled WGS sequence"/>
</dbReference>
<reference evidence="2 3" key="1">
    <citation type="journal article" date="2023" name="Plants (Basel)">
        <title>Bridging the Gap: Combining Genomics and Transcriptomics Approaches to Understand Stylosanthes scabra, an Orphan Legume from the Brazilian Caatinga.</title>
        <authorList>
            <person name="Ferreira-Neto J.R.C."/>
            <person name="da Silva M.D."/>
            <person name="Binneck E."/>
            <person name="de Melo N.F."/>
            <person name="da Silva R.H."/>
            <person name="de Melo A.L.T.M."/>
            <person name="Pandolfi V."/>
            <person name="Bustamante F.O."/>
            <person name="Brasileiro-Vidal A.C."/>
            <person name="Benko-Iseppon A.M."/>
        </authorList>
    </citation>
    <scope>NUCLEOTIDE SEQUENCE [LARGE SCALE GENOMIC DNA]</scope>
    <source>
        <tissue evidence="2">Leaves</tissue>
    </source>
</reference>
<name>A0ABU6WHT8_9FABA</name>
<evidence type="ECO:0000256" key="1">
    <source>
        <dbReference type="SAM" id="Phobius"/>
    </source>
</evidence>
<sequence length="118" mass="13280">MSCRGQSSDTRSRALGEYNVGGDSRTYTISSDNVGQPRKKKFSSPKCYYGSNAILFQSYTKLNPDRLNELELKVEKLDMELNFRVQSDPRGVQDNKCLCVVIIVLSSILFVLAIKGMF</sequence>
<gene>
    <name evidence="2" type="ORF">PIB30_049887</name>
</gene>
<evidence type="ECO:0000313" key="2">
    <source>
        <dbReference type="EMBL" id="MED6184690.1"/>
    </source>
</evidence>
<keyword evidence="3" id="KW-1185">Reference proteome</keyword>
<organism evidence="2 3">
    <name type="scientific">Stylosanthes scabra</name>
    <dbReference type="NCBI Taxonomy" id="79078"/>
    <lineage>
        <taxon>Eukaryota</taxon>
        <taxon>Viridiplantae</taxon>
        <taxon>Streptophyta</taxon>
        <taxon>Embryophyta</taxon>
        <taxon>Tracheophyta</taxon>
        <taxon>Spermatophyta</taxon>
        <taxon>Magnoliopsida</taxon>
        <taxon>eudicotyledons</taxon>
        <taxon>Gunneridae</taxon>
        <taxon>Pentapetalae</taxon>
        <taxon>rosids</taxon>
        <taxon>fabids</taxon>
        <taxon>Fabales</taxon>
        <taxon>Fabaceae</taxon>
        <taxon>Papilionoideae</taxon>
        <taxon>50 kb inversion clade</taxon>
        <taxon>dalbergioids sensu lato</taxon>
        <taxon>Dalbergieae</taxon>
        <taxon>Pterocarpus clade</taxon>
        <taxon>Stylosanthes</taxon>
    </lineage>
</organism>
<proteinExistence type="predicted"/>
<keyword evidence="1" id="KW-0472">Membrane</keyword>
<keyword evidence="1" id="KW-1133">Transmembrane helix</keyword>
<accession>A0ABU6WHT8</accession>